<reference evidence="6 7" key="1">
    <citation type="submission" date="2023-01" db="EMBL/GenBank/DDBJ databases">
        <title>Analysis of 21 Apiospora genomes using comparative genomics revels a genus with tremendous synthesis potential of carbohydrate active enzymes and secondary metabolites.</title>
        <authorList>
            <person name="Sorensen T."/>
        </authorList>
    </citation>
    <scope>NUCLEOTIDE SEQUENCE [LARGE SCALE GENOMIC DNA]</scope>
    <source>
        <strain evidence="6 7">CBS 20057</strain>
    </source>
</reference>
<dbReference type="InterPro" id="IPR011701">
    <property type="entry name" value="MFS"/>
</dbReference>
<feature type="transmembrane region" description="Helical" evidence="4">
    <location>
        <begin position="401"/>
        <end position="422"/>
    </location>
</feature>
<evidence type="ECO:0000259" key="5">
    <source>
        <dbReference type="PROSITE" id="PS50850"/>
    </source>
</evidence>
<dbReference type="InterPro" id="IPR050327">
    <property type="entry name" value="Proton-linked_MCT"/>
</dbReference>
<comment type="similarity">
    <text evidence="2">Belongs to the major facilitator superfamily. Monocarboxylate porter (TC 2.A.1.13) family.</text>
</comment>
<dbReference type="PROSITE" id="PS50850">
    <property type="entry name" value="MFS"/>
    <property type="match status" value="1"/>
</dbReference>
<evidence type="ECO:0000256" key="3">
    <source>
        <dbReference type="SAM" id="MobiDB-lite"/>
    </source>
</evidence>
<dbReference type="Pfam" id="PF07690">
    <property type="entry name" value="MFS_1"/>
    <property type="match status" value="1"/>
</dbReference>
<feature type="transmembrane region" description="Helical" evidence="4">
    <location>
        <begin position="137"/>
        <end position="158"/>
    </location>
</feature>
<keyword evidence="4" id="KW-1133">Transmembrane helix</keyword>
<evidence type="ECO:0000313" key="7">
    <source>
        <dbReference type="Proteomes" id="UP001396898"/>
    </source>
</evidence>
<feature type="transmembrane region" description="Helical" evidence="4">
    <location>
        <begin position="280"/>
        <end position="298"/>
    </location>
</feature>
<dbReference type="Proteomes" id="UP001396898">
    <property type="component" value="Unassembled WGS sequence"/>
</dbReference>
<feature type="transmembrane region" description="Helical" evidence="4">
    <location>
        <begin position="376"/>
        <end position="395"/>
    </location>
</feature>
<feature type="region of interest" description="Disordered" evidence="3">
    <location>
        <begin position="1"/>
        <end position="37"/>
    </location>
</feature>
<dbReference type="SUPFAM" id="SSF103473">
    <property type="entry name" value="MFS general substrate transporter"/>
    <property type="match status" value="1"/>
</dbReference>
<dbReference type="PANTHER" id="PTHR11360">
    <property type="entry name" value="MONOCARBOXYLATE TRANSPORTER"/>
    <property type="match status" value="1"/>
</dbReference>
<feature type="transmembrane region" description="Helical" evidence="4">
    <location>
        <begin position="336"/>
        <end position="355"/>
    </location>
</feature>
<dbReference type="Gene3D" id="1.20.1250.20">
    <property type="entry name" value="MFS general substrate transporter like domains"/>
    <property type="match status" value="1"/>
</dbReference>
<keyword evidence="4" id="KW-0812">Transmembrane</keyword>
<name>A0ABR1S1W7_9PEZI</name>
<feature type="transmembrane region" description="Helical" evidence="4">
    <location>
        <begin position="201"/>
        <end position="221"/>
    </location>
</feature>
<gene>
    <name evidence="6" type="ORF">PG991_006643</name>
</gene>
<dbReference type="EMBL" id="JAQQWI010000008">
    <property type="protein sequence ID" value="KAK8023404.1"/>
    <property type="molecule type" value="Genomic_DNA"/>
</dbReference>
<accession>A0ABR1S1W7</accession>
<dbReference type="InterPro" id="IPR036259">
    <property type="entry name" value="MFS_trans_sf"/>
</dbReference>
<comment type="subcellular location">
    <subcellularLocation>
        <location evidence="1">Membrane</location>
        <topology evidence="1">Multi-pass membrane protein</topology>
    </subcellularLocation>
</comment>
<feature type="transmembrane region" description="Helical" evidence="4">
    <location>
        <begin position="242"/>
        <end position="260"/>
    </location>
</feature>
<feature type="transmembrane region" description="Helical" evidence="4">
    <location>
        <begin position="113"/>
        <end position="131"/>
    </location>
</feature>
<feature type="transmembrane region" description="Helical" evidence="4">
    <location>
        <begin position="310"/>
        <end position="330"/>
    </location>
</feature>
<dbReference type="InterPro" id="IPR020846">
    <property type="entry name" value="MFS_dom"/>
</dbReference>
<evidence type="ECO:0000256" key="1">
    <source>
        <dbReference type="ARBA" id="ARBA00004141"/>
    </source>
</evidence>
<evidence type="ECO:0000313" key="6">
    <source>
        <dbReference type="EMBL" id="KAK8023404.1"/>
    </source>
</evidence>
<dbReference type="PANTHER" id="PTHR11360:SF234">
    <property type="entry name" value="MFS-TYPE TRANSPORTER DBAD-RELATED"/>
    <property type="match status" value="1"/>
</dbReference>
<feature type="transmembrane region" description="Helical" evidence="4">
    <location>
        <begin position="170"/>
        <end position="189"/>
    </location>
</feature>
<sequence length="430" mass="45661">MQEQTSDRSSSSVVPAVPDTRTEEKTIMQSASRPAPNSGVTAWLQVLGAFCLYFNTWGLLSTFGSFQAYYQTELLASETAFAVSTIGSLQSFVLVFLGFLAGPLYDAGYARHLLTAGSALIVVGTVCQSFCSTLWQLLLAQGLCIGLGCGCLAVLSVAIPSLWFTTRLPIANGVAGIGSGLGGVIFPIMVRNLLPTIGFGWTVRAIALVNLVLLGLASAVLRTPPATARRRRLVDTASLTDWPYVLLVLGCFLVFLGLYTPFFYVPTFAARAGYTPRDESFYIVMAMNLASIPGRVVPPLLTQRWGGGGGVLPVMVGTAVALGACALGFIGCKSIASVYVVACFYGFFTGSFFALQPTCFVSLTKDMKVMGTRFGMAFTVLSVALLFGSPISGVLQGRYGYYASWVWAGVALFTGSLAIYAARAMRTAVQ</sequence>
<comment type="caution">
    <text evidence="6">The sequence shown here is derived from an EMBL/GenBank/DDBJ whole genome shotgun (WGS) entry which is preliminary data.</text>
</comment>
<organism evidence="6 7">
    <name type="scientific">Apiospora marii</name>
    <dbReference type="NCBI Taxonomy" id="335849"/>
    <lineage>
        <taxon>Eukaryota</taxon>
        <taxon>Fungi</taxon>
        <taxon>Dikarya</taxon>
        <taxon>Ascomycota</taxon>
        <taxon>Pezizomycotina</taxon>
        <taxon>Sordariomycetes</taxon>
        <taxon>Xylariomycetidae</taxon>
        <taxon>Amphisphaeriales</taxon>
        <taxon>Apiosporaceae</taxon>
        <taxon>Apiospora</taxon>
    </lineage>
</organism>
<keyword evidence="7" id="KW-1185">Reference proteome</keyword>
<feature type="domain" description="Major facilitator superfamily (MFS) profile" evidence="5">
    <location>
        <begin position="243"/>
        <end position="430"/>
    </location>
</feature>
<evidence type="ECO:0000256" key="2">
    <source>
        <dbReference type="ARBA" id="ARBA00006727"/>
    </source>
</evidence>
<keyword evidence="4" id="KW-0472">Membrane</keyword>
<feature type="compositionally biased region" description="Polar residues" evidence="3">
    <location>
        <begin position="1"/>
        <end position="13"/>
    </location>
</feature>
<proteinExistence type="inferred from homology"/>
<evidence type="ECO:0000256" key="4">
    <source>
        <dbReference type="SAM" id="Phobius"/>
    </source>
</evidence>
<protein>
    <recommendedName>
        <fullName evidence="5">Major facilitator superfamily (MFS) profile domain-containing protein</fullName>
    </recommendedName>
</protein>
<feature type="transmembrane region" description="Helical" evidence="4">
    <location>
        <begin position="80"/>
        <end position="101"/>
    </location>
</feature>
<feature type="transmembrane region" description="Helical" evidence="4">
    <location>
        <begin position="40"/>
        <end position="60"/>
    </location>
</feature>